<evidence type="ECO:0000256" key="10">
    <source>
        <dbReference type="ARBA" id="ARBA00022771"/>
    </source>
</evidence>
<dbReference type="PROSITE" id="PS01242">
    <property type="entry name" value="ZF_FPG_1"/>
    <property type="match status" value="1"/>
</dbReference>
<gene>
    <name evidence="23" type="ORF">DWX20_08750</name>
</gene>
<dbReference type="GO" id="GO:0140078">
    <property type="term" value="F:class I DNA-(apurinic or apyrimidinic site) endonuclease activity"/>
    <property type="evidence" value="ECO:0007669"/>
    <property type="project" value="UniProtKB-EC"/>
</dbReference>
<keyword evidence="13" id="KW-0238">DNA-binding</keyword>
<dbReference type="Pfam" id="PF01149">
    <property type="entry name" value="Fapy_DNA_glyco"/>
    <property type="match status" value="1"/>
</dbReference>
<dbReference type="SUPFAM" id="SSF46946">
    <property type="entry name" value="S13-like H2TH domain"/>
    <property type="match status" value="1"/>
</dbReference>
<name>A0A412PBI6_9FIRM</name>
<proteinExistence type="inferred from homology"/>
<dbReference type="PROSITE" id="PS51068">
    <property type="entry name" value="FPG_CAT"/>
    <property type="match status" value="1"/>
</dbReference>
<dbReference type="Pfam" id="PF06831">
    <property type="entry name" value="H2TH"/>
    <property type="match status" value="1"/>
</dbReference>
<evidence type="ECO:0000256" key="9">
    <source>
        <dbReference type="ARBA" id="ARBA00022763"/>
    </source>
</evidence>
<evidence type="ECO:0000313" key="23">
    <source>
        <dbReference type="EMBL" id="RGT54246.1"/>
    </source>
</evidence>
<dbReference type="InterPro" id="IPR015886">
    <property type="entry name" value="H2TH_FPG"/>
</dbReference>
<sequence>MPELPEVETVLRTLEHQIQGRKILDVDVRYSKMIENDIEQFKQQLKNQTFNTFMRRGKYLLFGLDDCILMSHLRMEGRYYIQDPTEPTNRHIHVIFHLDNGKELRYMDTRKFGRMEILPLDTDFSHYHGLGPEPFDEAFNASYIHAYRKGKRTPLKSLLLDQSFVAGIGNIYADEILAACNLRPGRSCARITRKDEENLVMHTRRILKAAIAAGGTTIRTYTSSLGVTGRFQTECTVHMQKICPRCKGQIHVKYIGGRSSYYCPHCQK</sequence>
<dbReference type="InterPro" id="IPR012319">
    <property type="entry name" value="FPG_cat"/>
</dbReference>
<evidence type="ECO:0000256" key="1">
    <source>
        <dbReference type="ARBA" id="ARBA00001668"/>
    </source>
</evidence>
<evidence type="ECO:0000259" key="21">
    <source>
        <dbReference type="PROSITE" id="PS51066"/>
    </source>
</evidence>
<keyword evidence="17 23" id="KW-0326">Glycosidase</keyword>
<evidence type="ECO:0000256" key="3">
    <source>
        <dbReference type="ARBA" id="ARBA00009409"/>
    </source>
</evidence>
<evidence type="ECO:0000256" key="8">
    <source>
        <dbReference type="ARBA" id="ARBA00022723"/>
    </source>
</evidence>
<dbReference type="CDD" id="cd08966">
    <property type="entry name" value="EcFpg-like_N"/>
    <property type="match status" value="1"/>
</dbReference>
<feature type="domain" description="Formamidopyrimidine-DNA glycosylase catalytic" evidence="22">
    <location>
        <begin position="2"/>
        <end position="113"/>
    </location>
</feature>
<evidence type="ECO:0000256" key="14">
    <source>
        <dbReference type="ARBA" id="ARBA00023204"/>
    </source>
</evidence>
<dbReference type="Gene3D" id="3.20.190.10">
    <property type="entry name" value="MutM-like, N-terminal"/>
    <property type="match status" value="1"/>
</dbReference>
<comment type="cofactor">
    <cofactor evidence="2">
        <name>Zn(2+)</name>
        <dbReference type="ChEBI" id="CHEBI:29105"/>
    </cofactor>
</comment>
<dbReference type="EC" id="4.2.99.18" evidence="6"/>
<comment type="catalytic activity">
    <reaction evidence="1">
        <text>Hydrolysis of DNA containing ring-opened 7-methylguanine residues, releasing 2,6-diamino-4-hydroxy-5-(N-methyl)formamidopyrimidine.</text>
        <dbReference type="EC" id="3.2.2.23"/>
    </reaction>
</comment>
<evidence type="ECO:0000256" key="13">
    <source>
        <dbReference type="ARBA" id="ARBA00023125"/>
    </source>
</evidence>
<organism evidence="23 24">
    <name type="scientific">Solobacterium moorei</name>
    <dbReference type="NCBI Taxonomy" id="102148"/>
    <lineage>
        <taxon>Bacteria</taxon>
        <taxon>Bacillati</taxon>
        <taxon>Bacillota</taxon>
        <taxon>Erysipelotrichia</taxon>
        <taxon>Erysipelotrichales</taxon>
        <taxon>Erysipelotrichaceae</taxon>
        <taxon>Solobacterium</taxon>
    </lineage>
</organism>
<comment type="similarity">
    <text evidence="3">Belongs to the FPG family.</text>
</comment>
<protein>
    <recommendedName>
        <fullName evidence="7">Formamidopyrimidine-DNA glycosylase</fullName>
        <ecNumber evidence="5">3.2.2.23</ecNumber>
        <ecNumber evidence="6">4.2.99.18</ecNumber>
    </recommendedName>
    <alternativeName>
        <fullName evidence="18">DNA-(apurinic or apyrimidinic site) lyase MutM</fullName>
    </alternativeName>
</protein>
<dbReference type="Gene3D" id="1.10.8.50">
    <property type="match status" value="1"/>
</dbReference>
<evidence type="ECO:0000256" key="4">
    <source>
        <dbReference type="ARBA" id="ARBA00011245"/>
    </source>
</evidence>
<evidence type="ECO:0000256" key="11">
    <source>
        <dbReference type="ARBA" id="ARBA00022801"/>
    </source>
</evidence>
<keyword evidence="8" id="KW-0479">Metal-binding</keyword>
<dbReference type="InterPro" id="IPR010979">
    <property type="entry name" value="Ribosomal_uS13-like_H2TH"/>
</dbReference>
<reference evidence="23 24" key="1">
    <citation type="submission" date="2018-08" db="EMBL/GenBank/DDBJ databases">
        <title>A genome reference for cultivated species of the human gut microbiota.</title>
        <authorList>
            <person name="Zou Y."/>
            <person name="Xue W."/>
            <person name="Luo G."/>
        </authorList>
    </citation>
    <scope>NUCLEOTIDE SEQUENCE [LARGE SCALE GENOMIC DNA]</scope>
    <source>
        <strain evidence="23 24">AF18-46</strain>
    </source>
</reference>
<evidence type="ECO:0000256" key="2">
    <source>
        <dbReference type="ARBA" id="ARBA00001947"/>
    </source>
</evidence>
<dbReference type="Pfam" id="PF06827">
    <property type="entry name" value="zf-FPG_IleRS"/>
    <property type="match status" value="1"/>
</dbReference>
<dbReference type="GO" id="GO:0034039">
    <property type="term" value="F:8-oxo-7,8-dihydroguanine DNA N-glycosylase activity"/>
    <property type="evidence" value="ECO:0007669"/>
    <property type="project" value="TreeGrafter"/>
</dbReference>
<dbReference type="Proteomes" id="UP000284731">
    <property type="component" value="Unassembled WGS sequence"/>
</dbReference>
<keyword evidence="12" id="KW-0862">Zinc</keyword>
<evidence type="ECO:0000313" key="24">
    <source>
        <dbReference type="Proteomes" id="UP000284731"/>
    </source>
</evidence>
<dbReference type="PROSITE" id="PS51066">
    <property type="entry name" value="ZF_FPG_2"/>
    <property type="match status" value="1"/>
</dbReference>
<keyword evidence="9" id="KW-0227">DNA damage</keyword>
<dbReference type="InterPro" id="IPR000214">
    <property type="entry name" value="Znf_DNA_glyclase/AP_lyase"/>
</dbReference>
<comment type="catalytic activity">
    <reaction evidence="19">
        <text>2'-deoxyribonucleotide-(2'-deoxyribose 5'-phosphate)-2'-deoxyribonucleotide-DNA = a 3'-end 2'-deoxyribonucleotide-(2,3-dehydro-2,3-deoxyribose 5'-phosphate)-DNA + a 5'-end 5'-phospho-2'-deoxyribonucleoside-DNA + H(+)</text>
        <dbReference type="Rhea" id="RHEA:66592"/>
        <dbReference type="Rhea" id="RHEA-COMP:13180"/>
        <dbReference type="Rhea" id="RHEA-COMP:16897"/>
        <dbReference type="Rhea" id="RHEA-COMP:17067"/>
        <dbReference type="ChEBI" id="CHEBI:15378"/>
        <dbReference type="ChEBI" id="CHEBI:136412"/>
        <dbReference type="ChEBI" id="CHEBI:157695"/>
        <dbReference type="ChEBI" id="CHEBI:167181"/>
        <dbReference type="EC" id="4.2.99.18"/>
    </reaction>
</comment>
<dbReference type="EMBL" id="QRWX01000004">
    <property type="protein sequence ID" value="RGT54246.1"/>
    <property type="molecule type" value="Genomic_DNA"/>
</dbReference>
<dbReference type="GO" id="GO:0003684">
    <property type="term" value="F:damaged DNA binding"/>
    <property type="evidence" value="ECO:0007669"/>
    <property type="project" value="InterPro"/>
</dbReference>
<evidence type="ECO:0000256" key="12">
    <source>
        <dbReference type="ARBA" id="ARBA00022833"/>
    </source>
</evidence>
<dbReference type="SUPFAM" id="SSF57716">
    <property type="entry name" value="Glucocorticoid receptor-like (DNA-binding domain)"/>
    <property type="match status" value="1"/>
</dbReference>
<keyword evidence="15 23" id="KW-0456">Lyase</keyword>
<evidence type="ECO:0000256" key="15">
    <source>
        <dbReference type="ARBA" id="ARBA00023239"/>
    </source>
</evidence>
<dbReference type="InterPro" id="IPR020629">
    <property type="entry name" value="FPG_Glyclase"/>
</dbReference>
<evidence type="ECO:0000256" key="18">
    <source>
        <dbReference type="ARBA" id="ARBA00030638"/>
    </source>
</evidence>
<evidence type="ECO:0000256" key="7">
    <source>
        <dbReference type="ARBA" id="ARBA00016240"/>
    </source>
</evidence>
<evidence type="ECO:0000256" key="20">
    <source>
        <dbReference type="PROSITE-ProRule" id="PRU00391"/>
    </source>
</evidence>
<dbReference type="NCBIfam" id="NF002211">
    <property type="entry name" value="PRK01103.1"/>
    <property type="match status" value="1"/>
</dbReference>
<dbReference type="InterPro" id="IPR015887">
    <property type="entry name" value="DNA_glyclase_Znf_dom_DNA_BS"/>
</dbReference>
<accession>A0A412PBI6</accession>
<dbReference type="GO" id="GO:0008270">
    <property type="term" value="F:zinc ion binding"/>
    <property type="evidence" value="ECO:0007669"/>
    <property type="project" value="UniProtKB-KW"/>
</dbReference>
<dbReference type="InterPro" id="IPR035937">
    <property type="entry name" value="FPG_N"/>
</dbReference>
<keyword evidence="14" id="KW-0234">DNA repair</keyword>
<comment type="subunit">
    <text evidence="4">Monomer.</text>
</comment>
<keyword evidence="10 20" id="KW-0863">Zinc-finger</keyword>
<dbReference type="EC" id="3.2.2.23" evidence="5"/>
<dbReference type="FunFam" id="1.10.8.50:FF:000003">
    <property type="entry name" value="Formamidopyrimidine-DNA glycosylase"/>
    <property type="match status" value="1"/>
</dbReference>
<dbReference type="AlphaFoldDB" id="A0A412PBI6"/>
<evidence type="ECO:0000256" key="17">
    <source>
        <dbReference type="ARBA" id="ARBA00023295"/>
    </source>
</evidence>
<evidence type="ECO:0000256" key="5">
    <source>
        <dbReference type="ARBA" id="ARBA00012024"/>
    </source>
</evidence>
<dbReference type="GO" id="GO:0003690">
    <property type="term" value="F:double-stranded DNA binding"/>
    <property type="evidence" value="ECO:0007669"/>
    <property type="project" value="UniProtKB-ARBA"/>
</dbReference>
<dbReference type="SUPFAM" id="SSF81624">
    <property type="entry name" value="N-terminal domain of MutM-like DNA repair proteins"/>
    <property type="match status" value="1"/>
</dbReference>
<dbReference type="SMART" id="SM01232">
    <property type="entry name" value="H2TH"/>
    <property type="match status" value="1"/>
</dbReference>
<keyword evidence="16" id="KW-0511">Multifunctional enzyme</keyword>
<dbReference type="NCBIfam" id="TIGR00577">
    <property type="entry name" value="fpg"/>
    <property type="match status" value="1"/>
</dbReference>
<evidence type="ECO:0000256" key="16">
    <source>
        <dbReference type="ARBA" id="ARBA00023268"/>
    </source>
</evidence>
<dbReference type="InterPro" id="IPR010663">
    <property type="entry name" value="Znf_FPG/IleRS"/>
</dbReference>
<comment type="caution">
    <text evidence="23">The sequence shown here is derived from an EMBL/GenBank/DDBJ whole genome shotgun (WGS) entry which is preliminary data.</text>
</comment>
<evidence type="ECO:0000256" key="19">
    <source>
        <dbReference type="ARBA" id="ARBA00044632"/>
    </source>
</evidence>
<keyword evidence="11 23" id="KW-0378">Hydrolase</keyword>
<dbReference type="SMART" id="SM00898">
    <property type="entry name" value="Fapy_DNA_glyco"/>
    <property type="match status" value="1"/>
</dbReference>
<evidence type="ECO:0000259" key="22">
    <source>
        <dbReference type="PROSITE" id="PS51068"/>
    </source>
</evidence>
<dbReference type="RefSeq" id="WP_118765227.1">
    <property type="nucleotide sequence ID" value="NZ_CABJCF010000004.1"/>
</dbReference>
<dbReference type="GO" id="GO:0006284">
    <property type="term" value="P:base-excision repair"/>
    <property type="evidence" value="ECO:0007669"/>
    <property type="project" value="InterPro"/>
</dbReference>
<dbReference type="PANTHER" id="PTHR22993:SF9">
    <property type="entry name" value="FORMAMIDOPYRIMIDINE-DNA GLYCOSYLASE"/>
    <property type="match status" value="1"/>
</dbReference>
<feature type="domain" description="FPG-type" evidence="21">
    <location>
        <begin position="236"/>
        <end position="268"/>
    </location>
</feature>
<dbReference type="PANTHER" id="PTHR22993">
    <property type="entry name" value="FORMAMIDOPYRIMIDINE-DNA GLYCOSYLASE"/>
    <property type="match status" value="1"/>
</dbReference>
<evidence type="ECO:0000256" key="6">
    <source>
        <dbReference type="ARBA" id="ARBA00012720"/>
    </source>
</evidence>